<accession>A0ABR4MZ60</accession>
<dbReference type="Pfam" id="PF04674">
    <property type="entry name" value="Phi_1"/>
    <property type="match status" value="1"/>
</dbReference>
<keyword evidence="3" id="KW-0732">Signal</keyword>
<comment type="caution">
    <text evidence="5">The sequence shown here is derived from an EMBL/GenBank/DDBJ whole genome shotgun (WGS) entry which is preliminary data.</text>
</comment>
<proteinExistence type="inferred from homology"/>
<name>A0ABR4MZ60_9FUNG</name>
<evidence type="ECO:0000256" key="1">
    <source>
        <dbReference type="ARBA" id="ARBA00004613"/>
    </source>
</evidence>
<comment type="subcellular location">
    <subcellularLocation>
        <location evidence="1">Secreted</location>
    </subcellularLocation>
</comment>
<sequence>MVSFTSIVSAIVSSELKSGRCVFYAMIGMPTQCIGDCAPPSNNDVSPNGDIGVDAALSVIAHELAEAGSDPQSDGTRAWEDNSGAENADKCAYTYGTTSRASNGASFNLGWGGRNYLIQQNWDPVKQACATSG</sequence>
<keyword evidence="2" id="KW-0964">Secreted</keyword>
<dbReference type="Proteomes" id="UP001527925">
    <property type="component" value="Unassembled WGS sequence"/>
</dbReference>
<protein>
    <submittedName>
        <fullName evidence="5">Uncharacterized protein</fullName>
    </submittedName>
</protein>
<dbReference type="EMBL" id="JADGIZ020000062">
    <property type="protein sequence ID" value="KAL2912560.1"/>
    <property type="molecule type" value="Genomic_DNA"/>
</dbReference>
<organism evidence="5 6">
    <name type="scientific">Polyrhizophydium stewartii</name>
    <dbReference type="NCBI Taxonomy" id="2732419"/>
    <lineage>
        <taxon>Eukaryota</taxon>
        <taxon>Fungi</taxon>
        <taxon>Fungi incertae sedis</taxon>
        <taxon>Chytridiomycota</taxon>
        <taxon>Chytridiomycota incertae sedis</taxon>
        <taxon>Chytridiomycetes</taxon>
        <taxon>Rhizophydiales</taxon>
        <taxon>Rhizophydiales incertae sedis</taxon>
        <taxon>Polyrhizophydium</taxon>
    </lineage>
</organism>
<evidence type="ECO:0000313" key="5">
    <source>
        <dbReference type="EMBL" id="KAL2912560.1"/>
    </source>
</evidence>
<evidence type="ECO:0000313" key="6">
    <source>
        <dbReference type="Proteomes" id="UP001527925"/>
    </source>
</evidence>
<comment type="similarity">
    <text evidence="4">Belongs to the EXORDIUM family.</text>
</comment>
<dbReference type="PANTHER" id="PTHR31279:SF58">
    <property type="entry name" value="PROTEIN EXORDIUM-LIKE 2"/>
    <property type="match status" value="1"/>
</dbReference>
<keyword evidence="6" id="KW-1185">Reference proteome</keyword>
<dbReference type="PANTHER" id="PTHR31279">
    <property type="entry name" value="PROTEIN EXORDIUM-LIKE 5"/>
    <property type="match status" value="1"/>
</dbReference>
<evidence type="ECO:0000256" key="3">
    <source>
        <dbReference type="ARBA" id="ARBA00022729"/>
    </source>
</evidence>
<dbReference type="InterPro" id="IPR006766">
    <property type="entry name" value="EXORDIUM-like"/>
</dbReference>
<gene>
    <name evidence="5" type="ORF">HK105_207959</name>
</gene>
<evidence type="ECO:0000256" key="2">
    <source>
        <dbReference type="ARBA" id="ARBA00022525"/>
    </source>
</evidence>
<evidence type="ECO:0000256" key="4">
    <source>
        <dbReference type="ARBA" id="ARBA00023591"/>
    </source>
</evidence>
<reference evidence="5 6" key="1">
    <citation type="submission" date="2023-09" db="EMBL/GenBank/DDBJ databases">
        <title>Pangenome analysis of Batrachochytrium dendrobatidis and related Chytrids.</title>
        <authorList>
            <person name="Yacoub M.N."/>
            <person name="Stajich J.E."/>
            <person name="James T.Y."/>
        </authorList>
    </citation>
    <scope>NUCLEOTIDE SEQUENCE [LARGE SCALE GENOMIC DNA]</scope>
    <source>
        <strain evidence="5 6">JEL0888</strain>
    </source>
</reference>